<dbReference type="PROSITE" id="PS50157">
    <property type="entry name" value="ZINC_FINGER_C2H2_2"/>
    <property type="match status" value="2"/>
</dbReference>
<dbReference type="SUPFAM" id="SSF57667">
    <property type="entry name" value="beta-beta-alpha zinc fingers"/>
    <property type="match status" value="2"/>
</dbReference>
<dbReference type="PANTHER" id="PTHR23235">
    <property type="entry name" value="KRUEPPEL-LIKE TRANSCRIPTION FACTOR"/>
    <property type="match status" value="1"/>
</dbReference>
<protein>
    <submittedName>
        <fullName evidence="6">Rab5 GDP/GTP exchange factor</fullName>
    </submittedName>
</protein>
<dbReference type="InterPro" id="IPR013087">
    <property type="entry name" value="Znf_C2H2_type"/>
</dbReference>
<keyword evidence="3" id="KW-0862">Zinc</keyword>
<dbReference type="AlphaFoldDB" id="A0A9P3H8J4"/>
<evidence type="ECO:0000256" key="3">
    <source>
        <dbReference type="ARBA" id="ARBA00022833"/>
    </source>
</evidence>
<comment type="caution">
    <text evidence="6">The sequence shown here is derived from an EMBL/GenBank/DDBJ whole genome shotgun (WGS) entry which is preliminary data.</text>
</comment>
<dbReference type="SMART" id="SM00355">
    <property type="entry name" value="ZnF_C2H2"/>
    <property type="match status" value="3"/>
</dbReference>
<dbReference type="InterPro" id="IPR036236">
    <property type="entry name" value="Znf_C2H2_sf"/>
</dbReference>
<dbReference type="GO" id="GO:0000981">
    <property type="term" value="F:DNA-binding transcription factor activity, RNA polymerase II-specific"/>
    <property type="evidence" value="ECO:0007669"/>
    <property type="project" value="TreeGrafter"/>
</dbReference>
<evidence type="ECO:0000256" key="4">
    <source>
        <dbReference type="PROSITE-ProRule" id="PRU00042"/>
    </source>
</evidence>
<name>A0A9P3H8J4_9FUNG</name>
<proteinExistence type="predicted"/>
<evidence type="ECO:0000256" key="1">
    <source>
        <dbReference type="ARBA" id="ARBA00022723"/>
    </source>
</evidence>
<evidence type="ECO:0000256" key="2">
    <source>
        <dbReference type="ARBA" id="ARBA00022771"/>
    </source>
</evidence>
<organism evidence="6 7">
    <name type="scientific">Entomortierella parvispora</name>
    <dbReference type="NCBI Taxonomy" id="205924"/>
    <lineage>
        <taxon>Eukaryota</taxon>
        <taxon>Fungi</taxon>
        <taxon>Fungi incertae sedis</taxon>
        <taxon>Mucoromycota</taxon>
        <taxon>Mortierellomycotina</taxon>
        <taxon>Mortierellomycetes</taxon>
        <taxon>Mortierellales</taxon>
        <taxon>Mortierellaceae</taxon>
        <taxon>Entomortierella</taxon>
    </lineage>
</organism>
<dbReference type="GO" id="GO:0000978">
    <property type="term" value="F:RNA polymerase II cis-regulatory region sequence-specific DNA binding"/>
    <property type="evidence" value="ECO:0007669"/>
    <property type="project" value="TreeGrafter"/>
</dbReference>
<keyword evidence="7" id="KW-1185">Reference proteome</keyword>
<accession>A0A9P3H8J4</accession>
<dbReference type="OrthoDB" id="4748970at2759"/>
<feature type="domain" description="C2H2-type" evidence="5">
    <location>
        <begin position="348"/>
        <end position="383"/>
    </location>
</feature>
<dbReference type="PANTHER" id="PTHR23235:SF120">
    <property type="entry name" value="KRUPPEL-LIKE FACTOR 15"/>
    <property type="match status" value="1"/>
</dbReference>
<dbReference type="Proteomes" id="UP000827284">
    <property type="component" value="Unassembled WGS sequence"/>
</dbReference>
<dbReference type="EMBL" id="BQFW01000006">
    <property type="protein sequence ID" value="GJJ72016.1"/>
    <property type="molecule type" value="Genomic_DNA"/>
</dbReference>
<feature type="domain" description="C2H2-type" evidence="5">
    <location>
        <begin position="320"/>
        <end position="347"/>
    </location>
</feature>
<reference evidence="6" key="1">
    <citation type="submission" date="2021-11" db="EMBL/GenBank/DDBJ databases">
        <authorList>
            <person name="Herlambang A."/>
            <person name="Guo Y."/>
            <person name="Takashima Y."/>
            <person name="Nishizawa T."/>
        </authorList>
    </citation>
    <scope>NUCLEOTIDE SEQUENCE</scope>
    <source>
        <strain evidence="6">E1425</strain>
    </source>
</reference>
<gene>
    <name evidence="6" type="ORF">EMPS_04373</name>
</gene>
<evidence type="ECO:0000259" key="5">
    <source>
        <dbReference type="PROSITE" id="PS50157"/>
    </source>
</evidence>
<evidence type="ECO:0000313" key="7">
    <source>
        <dbReference type="Proteomes" id="UP000827284"/>
    </source>
</evidence>
<sequence>MDPSAQFLASLAMDMSTDMGLFEDCAQSLFPSNEVFLAGANNLAATANAATAMNAFPAAATNNADGTLNLDDWPTWDTIQSKQALSSFSAVSEVNASATAGLSMDFTPDLSPSMSLYTPAVHSFQSPSAFDHLAMDELNSSPAMEDALFSSQQSQDSFDYDFGVSTQMSMAPSWSAMASSQTDFELFPSQQHGPSVTSLEQLLMTPLVMPSQSVLGAIDESPFESEMDYFSPESSTSVSPMMASYGDLFDNLHFGTTFAVPANGGVSASVCGNLSQKTTSYQPPRRRRRRRMTSEEAARVIVTEPVKAKNTTTSDVKPRYQCSVCDKTFSRPFNLRSHRATHAGIKPFACTHLNDKSEVCGAAFARRHDLERHICSCHSAEKLFSCDHCGAKCGRNDAFKRHLQRHPACGLAAAAAAVTKKALLIQEEENLKNAAAAFD</sequence>
<keyword evidence="2 4" id="KW-0863">Zinc-finger</keyword>
<dbReference type="PROSITE" id="PS00028">
    <property type="entry name" value="ZINC_FINGER_C2H2_1"/>
    <property type="match status" value="2"/>
</dbReference>
<keyword evidence="1" id="KW-0479">Metal-binding</keyword>
<dbReference type="GO" id="GO:0008270">
    <property type="term" value="F:zinc ion binding"/>
    <property type="evidence" value="ECO:0007669"/>
    <property type="project" value="UniProtKB-KW"/>
</dbReference>
<dbReference type="Gene3D" id="3.30.160.60">
    <property type="entry name" value="Classic Zinc Finger"/>
    <property type="match status" value="2"/>
</dbReference>
<reference evidence="6" key="2">
    <citation type="journal article" date="2022" name="Microbiol. Resour. Announc.">
        <title>Whole-Genome Sequence of Entomortierella parvispora E1425, a Mucoromycotan Fungus Associated with Burkholderiaceae-Related Endosymbiotic Bacteria.</title>
        <authorList>
            <person name="Herlambang A."/>
            <person name="Guo Y."/>
            <person name="Takashima Y."/>
            <person name="Narisawa K."/>
            <person name="Ohta H."/>
            <person name="Nishizawa T."/>
        </authorList>
    </citation>
    <scope>NUCLEOTIDE SEQUENCE</scope>
    <source>
        <strain evidence="6">E1425</strain>
    </source>
</reference>
<evidence type="ECO:0000313" key="6">
    <source>
        <dbReference type="EMBL" id="GJJ72016.1"/>
    </source>
</evidence>
<dbReference type="Pfam" id="PF00096">
    <property type="entry name" value="zf-C2H2"/>
    <property type="match status" value="1"/>
</dbReference>